<dbReference type="PANTHER" id="PTHR43312:SF1">
    <property type="entry name" value="NADP-DEPENDENT OXIDOREDUCTASE DOMAIN-CONTAINING PROTEIN"/>
    <property type="match status" value="1"/>
</dbReference>
<dbReference type="InterPro" id="IPR036812">
    <property type="entry name" value="NAD(P)_OxRdtase_dom_sf"/>
</dbReference>
<dbReference type="Gene3D" id="3.20.20.100">
    <property type="entry name" value="NADP-dependent oxidoreductase domain"/>
    <property type="match status" value="1"/>
</dbReference>
<evidence type="ECO:0000313" key="3">
    <source>
        <dbReference type="Proteomes" id="UP000886657"/>
    </source>
</evidence>
<organism evidence="2 3">
    <name type="scientific">Candidatus Geothrix skivensis</name>
    <dbReference type="NCBI Taxonomy" id="2954439"/>
    <lineage>
        <taxon>Bacteria</taxon>
        <taxon>Pseudomonadati</taxon>
        <taxon>Acidobacteriota</taxon>
        <taxon>Holophagae</taxon>
        <taxon>Holophagales</taxon>
        <taxon>Holophagaceae</taxon>
        <taxon>Geothrix</taxon>
    </lineage>
</organism>
<dbReference type="Pfam" id="PF00248">
    <property type="entry name" value="Aldo_ket_red"/>
    <property type="match status" value="1"/>
</dbReference>
<dbReference type="InterPro" id="IPR023210">
    <property type="entry name" value="NADP_OxRdtase_dom"/>
</dbReference>
<evidence type="ECO:0000259" key="1">
    <source>
        <dbReference type="Pfam" id="PF00248"/>
    </source>
</evidence>
<dbReference type="SUPFAM" id="SSF51430">
    <property type="entry name" value="NAD(P)-linked oxidoreductase"/>
    <property type="match status" value="1"/>
</dbReference>
<dbReference type="Proteomes" id="UP000886657">
    <property type="component" value="Unassembled WGS sequence"/>
</dbReference>
<dbReference type="CDD" id="cd19099">
    <property type="entry name" value="AKR_unchar"/>
    <property type="match status" value="1"/>
</dbReference>
<name>A0A9D7SEE4_9BACT</name>
<protein>
    <submittedName>
        <fullName evidence="2">Aldo/keto reductase</fullName>
    </submittedName>
</protein>
<dbReference type="EMBL" id="JADKIO010000002">
    <property type="protein sequence ID" value="MBK9794982.1"/>
    <property type="molecule type" value="Genomic_DNA"/>
</dbReference>
<gene>
    <name evidence="2" type="ORF">IPP58_00530</name>
</gene>
<feature type="domain" description="NADP-dependent oxidoreductase" evidence="1">
    <location>
        <begin position="6"/>
        <end position="180"/>
    </location>
</feature>
<comment type="caution">
    <text evidence="2">The sequence shown here is derived from an EMBL/GenBank/DDBJ whole genome shotgun (WGS) entry which is preliminary data.</text>
</comment>
<reference evidence="2" key="1">
    <citation type="submission" date="2020-10" db="EMBL/GenBank/DDBJ databases">
        <title>Connecting structure to function with the recovery of over 1000 high-quality activated sludge metagenome-assembled genomes encoding full-length rRNA genes using long-read sequencing.</title>
        <authorList>
            <person name="Singleton C.M."/>
            <person name="Petriglieri F."/>
            <person name="Kristensen J.M."/>
            <person name="Kirkegaard R.H."/>
            <person name="Michaelsen T.Y."/>
            <person name="Andersen M.H."/>
            <person name="Karst S.M."/>
            <person name="Dueholm M.S."/>
            <person name="Nielsen P.H."/>
            <person name="Albertsen M."/>
        </authorList>
    </citation>
    <scope>NUCLEOTIDE SEQUENCE</scope>
    <source>
        <strain evidence="2">Skiv_18-Q3-R9-52_MAXAC.067</strain>
    </source>
</reference>
<dbReference type="AlphaFoldDB" id="A0A9D7SEE4"/>
<dbReference type="InterPro" id="IPR053135">
    <property type="entry name" value="AKR2_Oxidoreductase"/>
</dbReference>
<proteinExistence type="predicted"/>
<dbReference type="PANTHER" id="PTHR43312">
    <property type="entry name" value="D-THREO-ALDOSE 1-DEHYDROGENASE"/>
    <property type="match status" value="1"/>
</dbReference>
<sequence>MDISSLGLGTYLGKDSDAADVAYAEAARAFHAAGGTVFDTAANYRGGRSERALGAAFKGLSRGDFFVSTKAGYIPMPQADPDENPRAWFHRVLEAPGILAIEDLIDGCHAMTPRYLAHQLDISLGALGLDTLDLFHLHNPEQQLAHLGEDGFYAAIEKAFEACEGFVAAGKIRAYGVATWNGFRVPTGQEGHLSLARLLQAAAAAGGREHHFRWIQLPLNLAMPEAFLAPTQVLGGEAMTPLAAAQASGLSVQTSASIMQARILRQLPEGFAEALGLRTPAQAALQFTRSCPGVTTALCGMGQAAHVAENVAVMAVPKLDALALESLFG</sequence>
<accession>A0A9D7SEE4</accession>
<evidence type="ECO:0000313" key="2">
    <source>
        <dbReference type="EMBL" id="MBK9794982.1"/>
    </source>
</evidence>